<proteinExistence type="predicted"/>
<dbReference type="PANTHER" id="PTHR30349">
    <property type="entry name" value="PHAGE INTEGRASE-RELATED"/>
    <property type="match status" value="1"/>
</dbReference>
<name>A0A1Q8SMS0_9GAMM</name>
<dbReference type="Gene3D" id="1.10.443.10">
    <property type="entry name" value="Intergrase catalytic core"/>
    <property type="match status" value="1"/>
</dbReference>
<dbReference type="OrthoDB" id="9057547at2"/>
<evidence type="ECO:0000259" key="3">
    <source>
        <dbReference type="PROSITE" id="PS51898"/>
    </source>
</evidence>
<reference evidence="4 5" key="1">
    <citation type="submission" date="2016-12" db="EMBL/GenBank/DDBJ databases">
        <title>Draft genome sequences of strains Salinicola socius SMB35, Salinicola sp. MH3R3-1 and Chromohalobacter sp. SMB17 from the Verkhnekamsk potash mining region of Russia.</title>
        <authorList>
            <person name="Mavrodi D.V."/>
            <person name="Olsson B.E."/>
            <person name="Korsakova E.S."/>
            <person name="Pyankova A."/>
            <person name="Mavrodi O.V."/>
            <person name="Plotnikova E.G."/>
        </authorList>
    </citation>
    <scope>NUCLEOTIDE SEQUENCE [LARGE SCALE GENOMIC DNA]</scope>
    <source>
        <strain evidence="4 5">SMB35</strain>
    </source>
</reference>
<keyword evidence="5" id="KW-1185">Reference proteome</keyword>
<gene>
    <name evidence="4" type="ORF">BTW07_18275</name>
</gene>
<evidence type="ECO:0000313" key="4">
    <source>
        <dbReference type="EMBL" id="OLO02730.1"/>
    </source>
</evidence>
<dbReference type="InterPro" id="IPR011010">
    <property type="entry name" value="DNA_brk_join_enz"/>
</dbReference>
<dbReference type="GO" id="GO:0006310">
    <property type="term" value="P:DNA recombination"/>
    <property type="evidence" value="ECO:0007669"/>
    <property type="project" value="UniProtKB-KW"/>
</dbReference>
<keyword evidence="2" id="KW-0233">DNA recombination</keyword>
<accession>A0A1Q8SMS0</accession>
<dbReference type="RefSeq" id="WP_158025897.1">
    <property type="nucleotide sequence ID" value="NZ_MSDO01000035.1"/>
</dbReference>
<dbReference type="PANTHER" id="PTHR30349:SF93">
    <property type="entry name" value="FELS-2 PROPHAGE PROTEIN"/>
    <property type="match status" value="1"/>
</dbReference>
<dbReference type="Pfam" id="PF00589">
    <property type="entry name" value="Phage_integrase"/>
    <property type="match status" value="1"/>
</dbReference>
<dbReference type="InterPro" id="IPR050090">
    <property type="entry name" value="Tyrosine_recombinase_XerCD"/>
</dbReference>
<dbReference type="CDD" id="cd00796">
    <property type="entry name" value="INT_Rci_Hp1_C"/>
    <property type="match status" value="1"/>
</dbReference>
<dbReference type="AlphaFoldDB" id="A0A1Q8SMS0"/>
<evidence type="ECO:0000313" key="5">
    <source>
        <dbReference type="Proteomes" id="UP000186878"/>
    </source>
</evidence>
<dbReference type="GO" id="GO:0015074">
    <property type="term" value="P:DNA integration"/>
    <property type="evidence" value="ECO:0007669"/>
    <property type="project" value="UniProtKB-KW"/>
</dbReference>
<evidence type="ECO:0000256" key="2">
    <source>
        <dbReference type="ARBA" id="ARBA00023172"/>
    </source>
</evidence>
<evidence type="ECO:0000256" key="1">
    <source>
        <dbReference type="ARBA" id="ARBA00022908"/>
    </source>
</evidence>
<comment type="caution">
    <text evidence="4">The sequence shown here is derived from an EMBL/GenBank/DDBJ whole genome shotgun (WGS) entry which is preliminary data.</text>
</comment>
<feature type="domain" description="Tyr recombinase" evidence="3">
    <location>
        <begin position="1"/>
        <end position="138"/>
    </location>
</feature>
<dbReference type="EMBL" id="MSDO01000035">
    <property type="protein sequence ID" value="OLO02730.1"/>
    <property type="molecule type" value="Genomic_DNA"/>
</dbReference>
<sequence>WLIATLCLTTGCRWSEAQTLRSENVQHRRVTYVGTKNGRNRTVPISDDLYEKLKNHGKRSGRLFPQDAYQAFSEAMNRTGIELPKGQRTHVLRHTFASHFIMNGGDLLTLQKILGHQTIQMTMRYAHLSPDHLADSLKFGPKMPGRHLVDTDEKWNPETGRKLK</sequence>
<dbReference type="InterPro" id="IPR002104">
    <property type="entry name" value="Integrase_catalytic"/>
</dbReference>
<dbReference type="STRING" id="404433.BTW07_18275"/>
<dbReference type="GO" id="GO:0003677">
    <property type="term" value="F:DNA binding"/>
    <property type="evidence" value="ECO:0007669"/>
    <property type="project" value="InterPro"/>
</dbReference>
<dbReference type="Proteomes" id="UP000186878">
    <property type="component" value="Unassembled WGS sequence"/>
</dbReference>
<dbReference type="SUPFAM" id="SSF56349">
    <property type="entry name" value="DNA breaking-rejoining enzymes"/>
    <property type="match status" value="1"/>
</dbReference>
<feature type="non-terminal residue" evidence="4">
    <location>
        <position position="1"/>
    </location>
</feature>
<dbReference type="InterPro" id="IPR013762">
    <property type="entry name" value="Integrase-like_cat_sf"/>
</dbReference>
<protein>
    <submittedName>
        <fullName evidence="4">Integrase</fullName>
    </submittedName>
</protein>
<dbReference type="PROSITE" id="PS51898">
    <property type="entry name" value="TYR_RECOMBINASE"/>
    <property type="match status" value="1"/>
</dbReference>
<organism evidence="4 5">
    <name type="scientific">Salinicola socius</name>
    <dbReference type="NCBI Taxonomy" id="404433"/>
    <lineage>
        <taxon>Bacteria</taxon>
        <taxon>Pseudomonadati</taxon>
        <taxon>Pseudomonadota</taxon>
        <taxon>Gammaproteobacteria</taxon>
        <taxon>Oceanospirillales</taxon>
        <taxon>Halomonadaceae</taxon>
        <taxon>Salinicola</taxon>
    </lineage>
</organism>
<keyword evidence="1" id="KW-0229">DNA integration</keyword>